<gene>
    <name evidence="2" type="ORF">CU102_16030</name>
</gene>
<evidence type="ECO:0000256" key="1">
    <source>
        <dbReference type="SAM" id="Phobius"/>
    </source>
</evidence>
<reference evidence="3" key="1">
    <citation type="submission" date="2017-11" db="EMBL/GenBank/DDBJ databases">
        <authorList>
            <person name="Kuznetsova I."/>
            <person name="Sazanova A."/>
            <person name="Chirak E."/>
            <person name="Safronova V."/>
            <person name="Willems A."/>
        </authorList>
    </citation>
    <scope>NUCLEOTIDE SEQUENCE [LARGE SCALE GENOMIC DNA]</scope>
    <source>
        <strain evidence="3">STM 196</strain>
    </source>
</reference>
<dbReference type="RefSeq" id="WP_106712103.1">
    <property type="nucleotide sequence ID" value="NZ_PGGO01000011.1"/>
</dbReference>
<name>A0A2P7BNM1_9HYPH</name>
<organism evidence="2 3">
    <name type="scientific">Phyllobacterium brassicacearum</name>
    <dbReference type="NCBI Taxonomy" id="314235"/>
    <lineage>
        <taxon>Bacteria</taxon>
        <taxon>Pseudomonadati</taxon>
        <taxon>Pseudomonadota</taxon>
        <taxon>Alphaproteobacteria</taxon>
        <taxon>Hyphomicrobiales</taxon>
        <taxon>Phyllobacteriaceae</taxon>
        <taxon>Phyllobacterium</taxon>
    </lineage>
</organism>
<protein>
    <submittedName>
        <fullName evidence="2">Uncharacterized protein</fullName>
    </submittedName>
</protein>
<comment type="caution">
    <text evidence="2">The sequence shown here is derived from an EMBL/GenBank/DDBJ whole genome shotgun (WGS) entry which is preliminary data.</text>
</comment>
<evidence type="ECO:0000313" key="3">
    <source>
        <dbReference type="Proteomes" id="UP000241444"/>
    </source>
</evidence>
<sequence>MDKFQETSSEQLKELLALEKMRNNEIQKYTAAALDRLSTASAVVGVLGPIVNMVTNGVGLTSQLLTIVYSLVLSTALHVRGKIMLKVGLR</sequence>
<proteinExistence type="predicted"/>
<keyword evidence="3" id="KW-1185">Reference proteome</keyword>
<dbReference type="EMBL" id="PGGO01000011">
    <property type="protein sequence ID" value="PSH68066.1"/>
    <property type="molecule type" value="Genomic_DNA"/>
</dbReference>
<keyword evidence="1" id="KW-0812">Transmembrane</keyword>
<evidence type="ECO:0000313" key="2">
    <source>
        <dbReference type="EMBL" id="PSH68066.1"/>
    </source>
</evidence>
<feature type="transmembrane region" description="Helical" evidence="1">
    <location>
        <begin position="57"/>
        <end position="79"/>
    </location>
</feature>
<dbReference type="OrthoDB" id="8115751at2"/>
<accession>A0A2P7BNM1</accession>
<dbReference type="AlphaFoldDB" id="A0A2P7BNM1"/>
<keyword evidence="1" id="KW-1133">Transmembrane helix</keyword>
<dbReference type="Proteomes" id="UP000241444">
    <property type="component" value="Unassembled WGS sequence"/>
</dbReference>
<keyword evidence="1" id="KW-0472">Membrane</keyword>